<evidence type="ECO:0000256" key="3">
    <source>
        <dbReference type="ARBA" id="ARBA00021907"/>
    </source>
</evidence>
<dbReference type="Gene3D" id="3.30.70.3040">
    <property type="match status" value="1"/>
</dbReference>
<name>A0A1F4ZR66_9BACT</name>
<dbReference type="GO" id="GO:0005886">
    <property type="term" value="C:plasma membrane"/>
    <property type="evidence" value="ECO:0007669"/>
    <property type="project" value="UniProtKB-SubCell"/>
</dbReference>
<dbReference type="EMBL" id="MEXR01000047">
    <property type="protein sequence ID" value="OGD08861.1"/>
    <property type="molecule type" value="Genomic_DNA"/>
</dbReference>
<feature type="transmembrane region" description="Helical" evidence="11">
    <location>
        <begin position="211"/>
        <end position="240"/>
    </location>
</feature>
<dbReference type="GO" id="GO:0051301">
    <property type="term" value="P:cell division"/>
    <property type="evidence" value="ECO:0007669"/>
    <property type="project" value="UniProtKB-KW"/>
</dbReference>
<evidence type="ECO:0000256" key="9">
    <source>
        <dbReference type="ARBA" id="ARBA00023306"/>
    </source>
</evidence>
<evidence type="ECO:0000256" key="7">
    <source>
        <dbReference type="ARBA" id="ARBA00022989"/>
    </source>
</evidence>
<evidence type="ECO:0000256" key="2">
    <source>
        <dbReference type="ARBA" id="ARBA00007379"/>
    </source>
</evidence>
<organism evidence="14 15">
    <name type="scientific">Candidatus Amesbacteria bacterium RIFOXYB1_FULL_44_23</name>
    <dbReference type="NCBI Taxonomy" id="1797263"/>
    <lineage>
        <taxon>Bacteria</taxon>
        <taxon>Candidatus Amesiibacteriota</taxon>
    </lineage>
</organism>
<evidence type="ECO:0000256" key="8">
    <source>
        <dbReference type="ARBA" id="ARBA00023136"/>
    </source>
</evidence>
<evidence type="ECO:0000256" key="10">
    <source>
        <dbReference type="PIRNR" id="PIRNR003097"/>
    </source>
</evidence>
<gene>
    <name evidence="14" type="ORF">A2397_00975</name>
</gene>
<keyword evidence="6 11" id="KW-0812">Transmembrane</keyword>
<dbReference type="Pfam" id="PF02687">
    <property type="entry name" value="FtsX"/>
    <property type="match status" value="1"/>
</dbReference>
<evidence type="ECO:0000259" key="12">
    <source>
        <dbReference type="Pfam" id="PF02687"/>
    </source>
</evidence>
<comment type="caution">
    <text evidence="14">The sequence shown here is derived from an EMBL/GenBank/DDBJ whole genome shotgun (WGS) entry which is preliminary data.</text>
</comment>
<dbReference type="InterPro" id="IPR003838">
    <property type="entry name" value="ABC3_permease_C"/>
</dbReference>
<sequence>MTKAIVTAISRIRRSPYQTVAAVSIMAMTLFLASSFFLLAAGSQAVLRYFETRPQVNAFFASDYVPSQEEIEIIKNKVESSGVMSEFKYISKEDALALYKELNKADPLLLEAVTAQMLPASLEISAVSPADLKTIAELVKTEKGVEDVRFAEDIVTSLTRWTESVRIIGASLVGAHVLITLIIILLIIGLKVSSRRDEIQVLQLVGASTGYIAAPFIWEGILYGVIGAVIAWTLSYLTLLSSMDFLESFLSGIPILPVPVLFMFELLGGELLVGALVGSLGGIIATRRYLKA</sequence>
<evidence type="ECO:0000259" key="13">
    <source>
        <dbReference type="Pfam" id="PF18075"/>
    </source>
</evidence>
<dbReference type="InterPro" id="IPR004513">
    <property type="entry name" value="FtsX"/>
</dbReference>
<feature type="transmembrane region" description="Helical" evidence="11">
    <location>
        <begin position="260"/>
        <end position="285"/>
    </location>
</feature>
<dbReference type="InterPro" id="IPR040690">
    <property type="entry name" value="FtsX_ECD"/>
</dbReference>
<evidence type="ECO:0000256" key="11">
    <source>
        <dbReference type="SAM" id="Phobius"/>
    </source>
</evidence>
<feature type="transmembrane region" description="Helical" evidence="11">
    <location>
        <begin position="20"/>
        <end position="41"/>
    </location>
</feature>
<evidence type="ECO:0000313" key="14">
    <source>
        <dbReference type="EMBL" id="OGD08861.1"/>
    </source>
</evidence>
<dbReference type="Proteomes" id="UP000176424">
    <property type="component" value="Unassembled WGS sequence"/>
</dbReference>
<feature type="domain" description="ABC3 transporter permease C-terminal" evidence="12">
    <location>
        <begin position="176"/>
        <end position="291"/>
    </location>
</feature>
<keyword evidence="8 10" id="KW-0472">Membrane</keyword>
<protein>
    <recommendedName>
        <fullName evidence="3 10">Cell division protein FtsX</fullName>
    </recommendedName>
</protein>
<dbReference type="PANTHER" id="PTHR47755:SF1">
    <property type="entry name" value="CELL DIVISION PROTEIN FTSX"/>
    <property type="match status" value="1"/>
</dbReference>
<comment type="subcellular location">
    <subcellularLocation>
        <location evidence="1">Cell membrane</location>
        <topology evidence="1">Multi-pass membrane protein</topology>
    </subcellularLocation>
</comment>
<dbReference type="Pfam" id="PF18075">
    <property type="entry name" value="FtsX_ECD"/>
    <property type="match status" value="1"/>
</dbReference>
<reference evidence="14 15" key="1">
    <citation type="journal article" date="2016" name="Nat. Commun.">
        <title>Thousands of microbial genomes shed light on interconnected biogeochemical processes in an aquifer system.</title>
        <authorList>
            <person name="Anantharaman K."/>
            <person name="Brown C.T."/>
            <person name="Hug L.A."/>
            <person name="Sharon I."/>
            <person name="Castelle C.J."/>
            <person name="Probst A.J."/>
            <person name="Thomas B.C."/>
            <person name="Singh A."/>
            <person name="Wilkins M.J."/>
            <person name="Karaoz U."/>
            <person name="Brodie E.L."/>
            <person name="Williams K.H."/>
            <person name="Hubbard S.S."/>
            <person name="Banfield J.F."/>
        </authorList>
    </citation>
    <scope>NUCLEOTIDE SEQUENCE [LARGE SCALE GENOMIC DNA]</scope>
</reference>
<keyword evidence="5 10" id="KW-0132">Cell division</keyword>
<feature type="domain" description="FtsX extracellular" evidence="13">
    <location>
        <begin position="55"/>
        <end position="148"/>
    </location>
</feature>
<comment type="similarity">
    <text evidence="2 10">Belongs to the ABC-4 integral membrane protein family. FtsX subfamily.</text>
</comment>
<dbReference type="PANTHER" id="PTHR47755">
    <property type="entry name" value="CELL DIVISION PROTEIN FTSX"/>
    <property type="match status" value="1"/>
</dbReference>
<dbReference type="PIRSF" id="PIRSF003097">
    <property type="entry name" value="FtsX"/>
    <property type="match status" value="1"/>
</dbReference>
<evidence type="ECO:0000256" key="6">
    <source>
        <dbReference type="ARBA" id="ARBA00022692"/>
    </source>
</evidence>
<accession>A0A1F4ZR66</accession>
<keyword evidence="9 10" id="KW-0131">Cell cycle</keyword>
<evidence type="ECO:0000313" key="15">
    <source>
        <dbReference type="Proteomes" id="UP000176424"/>
    </source>
</evidence>
<evidence type="ECO:0000256" key="4">
    <source>
        <dbReference type="ARBA" id="ARBA00022475"/>
    </source>
</evidence>
<evidence type="ECO:0000256" key="5">
    <source>
        <dbReference type="ARBA" id="ARBA00022618"/>
    </source>
</evidence>
<keyword evidence="4 10" id="KW-1003">Cell membrane</keyword>
<dbReference type="AlphaFoldDB" id="A0A1F4ZR66"/>
<dbReference type="STRING" id="1797263.A2397_00975"/>
<proteinExistence type="inferred from homology"/>
<feature type="transmembrane region" description="Helical" evidence="11">
    <location>
        <begin position="167"/>
        <end position="190"/>
    </location>
</feature>
<keyword evidence="7 11" id="KW-1133">Transmembrane helix</keyword>
<evidence type="ECO:0000256" key="1">
    <source>
        <dbReference type="ARBA" id="ARBA00004651"/>
    </source>
</evidence>